<dbReference type="RefSeq" id="WP_072352975.1">
    <property type="nucleotide sequence ID" value="NZ_JAWVXR010000009.1"/>
</dbReference>
<dbReference type="Proteomes" id="UP000252249">
    <property type="component" value="Unassembled WGS sequence"/>
</dbReference>
<evidence type="ECO:0000313" key="3">
    <source>
        <dbReference type="Proteomes" id="UP000252249"/>
    </source>
</evidence>
<sequence length="62" mass="6832">MTNKLLTAFKGFGFSLLFILLGIYILETSEMLIGKIIGTACIVFFGVLFALGIFKLIKDAKK</sequence>
<reference evidence="2 3" key="1">
    <citation type="submission" date="2018-07" db="EMBL/GenBank/DDBJ databases">
        <title>Oceanihabitans testaceum sp. nov., isolated from marine sediment.</title>
        <authorList>
            <person name="Li C.-M."/>
        </authorList>
    </citation>
    <scope>NUCLEOTIDE SEQUENCE [LARGE SCALE GENOMIC DNA]</scope>
    <source>
        <strain evidence="2 3">S9-10</strain>
    </source>
</reference>
<keyword evidence="3" id="KW-1185">Reference proteome</keyword>
<feature type="transmembrane region" description="Helical" evidence="1">
    <location>
        <begin position="32"/>
        <end position="54"/>
    </location>
</feature>
<organism evidence="2 3">
    <name type="scientific">Oceanihabitans sediminis</name>
    <dbReference type="NCBI Taxonomy" id="1812012"/>
    <lineage>
        <taxon>Bacteria</taxon>
        <taxon>Pseudomonadati</taxon>
        <taxon>Bacteroidota</taxon>
        <taxon>Flavobacteriia</taxon>
        <taxon>Flavobacteriales</taxon>
        <taxon>Flavobacteriaceae</taxon>
        <taxon>Oceanihabitans</taxon>
    </lineage>
</organism>
<keyword evidence="1" id="KW-0812">Transmembrane</keyword>
<dbReference type="AlphaFoldDB" id="A0A368P252"/>
<keyword evidence="1" id="KW-0472">Membrane</keyword>
<keyword evidence="1" id="KW-1133">Transmembrane helix</keyword>
<protein>
    <submittedName>
        <fullName evidence="2">Uncharacterized protein</fullName>
    </submittedName>
</protein>
<gene>
    <name evidence="2" type="ORF">DU428_12995</name>
</gene>
<comment type="caution">
    <text evidence="2">The sequence shown here is derived from an EMBL/GenBank/DDBJ whole genome shotgun (WGS) entry which is preliminary data.</text>
</comment>
<name>A0A368P252_9FLAO</name>
<dbReference type="EMBL" id="QPIG01000006">
    <property type="protein sequence ID" value="RCU56486.1"/>
    <property type="molecule type" value="Genomic_DNA"/>
</dbReference>
<proteinExistence type="predicted"/>
<evidence type="ECO:0000256" key="1">
    <source>
        <dbReference type="SAM" id="Phobius"/>
    </source>
</evidence>
<accession>A0A368P252</accession>
<feature type="transmembrane region" description="Helical" evidence="1">
    <location>
        <begin position="7"/>
        <end position="26"/>
    </location>
</feature>
<evidence type="ECO:0000313" key="2">
    <source>
        <dbReference type="EMBL" id="RCU56486.1"/>
    </source>
</evidence>